<evidence type="ECO:0008006" key="9">
    <source>
        <dbReference type="Google" id="ProtNLM"/>
    </source>
</evidence>
<evidence type="ECO:0000259" key="6">
    <source>
        <dbReference type="Pfam" id="PF03936"/>
    </source>
</evidence>
<dbReference type="InterPro" id="IPR001906">
    <property type="entry name" value="Terpene_synth_N"/>
</dbReference>
<dbReference type="InterPro" id="IPR050148">
    <property type="entry name" value="Terpene_synthase-like"/>
</dbReference>
<name>A0ABR2QXG0_9ROSI</name>
<dbReference type="InterPro" id="IPR036965">
    <property type="entry name" value="Terpene_synth_N_sf"/>
</dbReference>
<gene>
    <name evidence="7" type="ORF">V6N11_042731</name>
</gene>
<dbReference type="Pfam" id="PF01397">
    <property type="entry name" value="Terpene_synth"/>
    <property type="match status" value="1"/>
</dbReference>
<keyword evidence="3" id="KW-0456">Lyase</keyword>
<feature type="domain" description="Terpene synthase metal-binding" evidence="6">
    <location>
        <begin position="203"/>
        <end position="265"/>
    </location>
</feature>
<dbReference type="EMBL" id="JBBPBN010000030">
    <property type="protein sequence ID" value="KAK9005288.1"/>
    <property type="molecule type" value="Genomic_DNA"/>
</dbReference>
<keyword evidence="8" id="KW-1185">Reference proteome</keyword>
<dbReference type="InterPro" id="IPR044814">
    <property type="entry name" value="Terpene_cyclase_plant_C1"/>
</dbReference>
<evidence type="ECO:0000259" key="5">
    <source>
        <dbReference type="Pfam" id="PF01397"/>
    </source>
</evidence>
<keyword evidence="1" id="KW-0479">Metal-binding</keyword>
<proteinExistence type="inferred from homology"/>
<dbReference type="SUPFAM" id="SSF48576">
    <property type="entry name" value="Terpenoid synthases"/>
    <property type="match status" value="1"/>
</dbReference>
<sequence>MLMASAADPIHNVQFIDTLLRLGVSYHFENDIENQLDSIFSSHQNDLFSGNDLDLNSTSIVFRVFRQYGFKMSCDVFNKFKDTDGKFKEILVDDVRGMLSLYEAAHLRVHGELILEEALVFTTANLKSLAKKSSAHLEKHITNALDQPLNKCPPRLAARTYISFYEEEESRNETLLKFAKLDFNRVQALHKQEIIQITRSWDDNKFSSELSYARERYVEAYTWINVLFDEPRYTQWRIIVSKILQPISILDDTFDAYGTPQELQLVFDEIAEETRKDGRSYAVPFAKDALIQLANDYQAEVKWYHDSSVPTFEEYMRVAMKTSTFDVLLTIAFIGMGEVAGIQAFEWLRNDPKILKATNVIGRLMDDIVSHKFEQLREHAPSSVECYMKQHNLSEELTLKYFEKLLEDAWKDVNEECMRPTAVPRDLIIRPLNFARASYLFYKHVNEGVLCKVYQQVYDPLGS</sequence>
<evidence type="ECO:0000256" key="2">
    <source>
        <dbReference type="ARBA" id="ARBA00022842"/>
    </source>
</evidence>
<dbReference type="CDD" id="cd00684">
    <property type="entry name" value="Terpene_cyclase_plant_C1"/>
    <property type="match status" value="1"/>
</dbReference>
<protein>
    <recommendedName>
        <fullName evidence="9">(+)-delta-cadinene synthase</fullName>
    </recommendedName>
</protein>
<organism evidence="7 8">
    <name type="scientific">Hibiscus sabdariffa</name>
    <name type="common">roselle</name>
    <dbReference type="NCBI Taxonomy" id="183260"/>
    <lineage>
        <taxon>Eukaryota</taxon>
        <taxon>Viridiplantae</taxon>
        <taxon>Streptophyta</taxon>
        <taxon>Embryophyta</taxon>
        <taxon>Tracheophyta</taxon>
        <taxon>Spermatophyta</taxon>
        <taxon>Magnoliopsida</taxon>
        <taxon>eudicotyledons</taxon>
        <taxon>Gunneridae</taxon>
        <taxon>Pentapetalae</taxon>
        <taxon>rosids</taxon>
        <taxon>malvids</taxon>
        <taxon>Malvales</taxon>
        <taxon>Malvaceae</taxon>
        <taxon>Malvoideae</taxon>
        <taxon>Hibiscus</taxon>
    </lineage>
</organism>
<comment type="similarity">
    <text evidence="4">Belongs to the terpene synthase family. Tpsa subfamily.</text>
</comment>
<accession>A0ABR2QXG0</accession>
<dbReference type="Gene3D" id="1.50.10.130">
    <property type="entry name" value="Terpene synthase, N-terminal domain"/>
    <property type="match status" value="1"/>
</dbReference>
<dbReference type="Pfam" id="PF03936">
    <property type="entry name" value="Terpene_synth_C"/>
    <property type="match status" value="2"/>
</dbReference>
<dbReference type="InterPro" id="IPR008949">
    <property type="entry name" value="Isoprenoid_synthase_dom_sf"/>
</dbReference>
<evidence type="ECO:0000256" key="1">
    <source>
        <dbReference type="ARBA" id="ARBA00022723"/>
    </source>
</evidence>
<dbReference type="PANTHER" id="PTHR31225:SF93">
    <property type="entry name" value="ALPHA-HUMULENE_(-)-(E)-BETA-CARYOPHYLLENE SYNTHASE"/>
    <property type="match status" value="1"/>
</dbReference>
<comment type="caution">
    <text evidence="7">The sequence shown here is derived from an EMBL/GenBank/DDBJ whole genome shotgun (WGS) entry which is preliminary data.</text>
</comment>
<evidence type="ECO:0000313" key="7">
    <source>
        <dbReference type="EMBL" id="KAK9005288.1"/>
    </source>
</evidence>
<feature type="domain" description="Terpene synthase metal-binding" evidence="6">
    <location>
        <begin position="266"/>
        <end position="412"/>
    </location>
</feature>
<reference evidence="7 8" key="1">
    <citation type="journal article" date="2024" name="G3 (Bethesda)">
        <title>Genome assembly of Hibiscus sabdariffa L. provides insights into metabolisms of medicinal natural products.</title>
        <authorList>
            <person name="Kim T."/>
        </authorList>
    </citation>
    <scope>NUCLEOTIDE SEQUENCE [LARGE SCALE GENOMIC DNA]</scope>
    <source>
        <strain evidence="7">TK-2024</strain>
        <tissue evidence="7">Old leaves</tissue>
    </source>
</reference>
<evidence type="ECO:0000256" key="4">
    <source>
        <dbReference type="ARBA" id="ARBA00038405"/>
    </source>
</evidence>
<keyword evidence="2" id="KW-0460">Magnesium</keyword>
<evidence type="ECO:0000313" key="8">
    <source>
        <dbReference type="Proteomes" id="UP001396334"/>
    </source>
</evidence>
<dbReference type="PANTHER" id="PTHR31225">
    <property type="entry name" value="OS04G0344100 PROTEIN-RELATED"/>
    <property type="match status" value="1"/>
</dbReference>
<dbReference type="InterPro" id="IPR005630">
    <property type="entry name" value="Terpene_synthase_metal-bd"/>
</dbReference>
<dbReference type="Proteomes" id="UP001396334">
    <property type="component" value="Unassembled WGS sequence"/>
</dbReference>
<dbReference type="InterPro" id="IPR008930">
    <property type="entry name" value="Terpenoid_cyclase/PrenylTrfase"/>
</dbReference>
<evidence type="ECO:0000256" key="3">
    <source>
        <dbReference type="ARBA" id="ARBA00023239"/>
    </source>
</evidence>
<dbReference type="SUPFAM" id="SSF48239">
    <property type="entry name" value="Terpenoid cyclases/Protein prenyltransferases"/>
    <property type="match status" value="1"/>
</dbReference>
<feature type="domain" description="Terpene synthase N-terminal" evidence="5">
    <location>
        <begin position="7"/>
        <end position="145"/>
    </location>
</feature>
<dbReference type="Gene3D" id="1.10.600.10">
    <property type="entry name" value="Farnesyl Diphosphate Synthase"/>
    <property type="match status" value="1"/>
</dbReference>